<comment type="caution">
    <text evidence="7">The sequence shown here is derived from an EMBL/GenBank/DDBJ whole genome shotgun (WGS) entry which is preliminary data.</text>
</comment>
<feature type="compositionally biased region" description="Polar residues" evidence="5">
    <location>
        <begin position="813"/>
        <end position="823"/>
    </location>
</feature>
<proteinExistence type="predicted"/>
<evidence type="ECO:0000256" key="3">
    <source>
        <dbReference type="ARBA" id="ARBA00023054"/>
    </source>
</evidence>
<feature type="region of interest" description="Disordered" evidence="5">
    <location>
        <begin position="673"/>
        <end position="704"/>
    </location>
</feature>
<reference evidence="7" key="1">
    <citation type="journal article" date="2023" name="Mol. Biol. Evol.">
        <title>Third-Generation Sequencing Reveals the Adaptive Role of the Epigenome in Three Deep-Sea Polychaetes.</title>
        <authorList>
            <person name="Perez M."/>
            <person name="Aroh O."/>
            <person name="Sun Y."/>
            <person name="Lan Y."/>
            <person name="Juniper S.K."/>
            <person name="Young C.R."/>
            <person name="Angers B."/>
            <person name="Qian P.Y."/>
        </authorList>
    </citation>
    <scope>NUCLEOTIDE SEQUENCE</scope>
    <source>
        <strain evidence="7">R07B-5</strain>
    </source>
</reference>
<protein>
    <recommendedName>
        <fullName evidence="6">HOOK N-terminal domain-containing protein</fullName>
    </recommendedName>
</protein>
<dbReference type="AlphaFoldDB" id="A0AAD9NU80"/>
<feature type="coiled-coil region" evidence="4">
    <location>
        <begin position="865"/>
        <end position="916"/>
    </location>
</feature>
<dbReference type="GO" id="GO:0005737">
    <property type="term" value="C:cytoplasm"/>
    <property type="evidence" value="ECO:0007669"/>
    <property type="project" value="UniProtKB-SubCell"/>
</dbReference>
<evidence type="ECO:0000256" key="2">
    <source>
        <dbReference type="ARBA" id="ARBA00022490"/>
    </source>
</evidence>
<evidence type="ECO:0000313" key="7">
    <source>
        <dbReference type="EMBL" id="KAK2182575.1"/>
    </source>
</evidence>
<comment type="subcellular location">
    <subcellularLocation>
        <location evidence="1">Cytoplasm</location>
    </subcellularLocation>
</comment>
<feature type="compositionally biased region" description="Basic and acidic residues" evidence="5">
    <location>
        <begin position="778"/>
        <end position="795"/>
    </location>
</feature>
<feature type="domain" description="HOOK N-terminal" evidence="6">
    <location>
        <begin position="2"/>
        <end position="62"/>
    </location>
</feature>
<feature type="region of interest" description="Disordered" evidence="5">
    <location>
        <begin position="723"/>
        <end position="829"/>
    </location>
</feature>
<feature type="coiled-coil region" evidence="4">
    <location>
        <begin position="269"/>
        <end position="303"/>
    </location>
</feature>
<keyword evidence="8" id="KW-1185">Reference proteome</keyword>
<accession>A0AAD9NU80</accession>
<sequence>MHRPDIISIVKQPHEGSGLAALSAVLLQLLGCAVQCPRKEHYIAIITRLDIHVQEAIVEHIKQITNLPHHAISIDYQLDSEEQFKNFYNILNGVIQERDSYAQMVALLTQERDYYQAEVEEKRGPLSAPPSLQAHHLQKELVRLRSRLQGLQEELEERDRMVQDLKNVLKDTKASLSKVKGENLTLSKDAKAARNYRDELDAIREKAAKVGWYEREIGKYKEKLGHLEFYKGRVEELRADNDVLGEARLKMADQLKLSQKRVDSLIADLGHAQTSLDEVNCEKQALEKKTQELIEENSHLEFERSRLKEGFGSRSAVRKLLSYSSSDLLGGSQTYLVGNTGLPISEELNGTMGSQITKLEMENESLGVELDTTLHRLAETKQELAKLKSEMGKELRTKTIELQKETNEQRKKLQLQLSDDFEKRVETIKRESRLVRRQEVAKQQQQVASLLQQADHQKRQILSLEQKYATEKENCSRAEKATASVTAEKEQLKLKIVSIQHMSQQHVEQLEQEVESLRMTSAMLRPREGATNACHSSSSSVSSTGENILDVAMRVSRETNKLQRASLQEHGASVKSSAAHVSRSVSDCSSYYRTHDGKTPRDNWVNPMPSMSSPKCHSSTLPQQACSGSSASDLLERPRDHSTRHGGRHRSSNGSQRSASVLDFPIVSEAESCESIKQRRSTSSETIETDAPFNRNDKHRSSATLGRSKTLLGFSFFRRGDKLRRSMPDKGSSQSATPDTWCVPPSSDATPHKSRVHSSSNLSRSAMQVGRTVPKQQLNERVHRVGARSHLERSSRSLAALGPRHSSSDKDSGCTNSPDTSASEYHDEGHSLTSIHVVRPGSGQRQSVGSTPRTNEKWKMFVDMIVELQDKNQQLTAEISELRRRTNTAKFADDRMTMLEEKSVRLEQENTKLRKICETLQFTLNGLNPYDKREYQYLSNT</sequence>
<name>A0AAD9NU80_RIDPI</name>
<dbReference type="PANTHER" id="PTHR18947">
    <property type="entry name" value="HOOK PROTEINS"/>
    <property type="match status" value="1"/>
</dbReference>
<dbReference type="GO" id="GO:0005813">
    <property type="term" value="C:centrosome"/>
    <property type="evidence" value="ECO:0007669"/>
    <property type="project" value="TreeGrafter"/>
</dbReference>
<feature type="compositionally biased region" description="Basic and acidic residues" evidence="5">
    <location>
        <begin position="634"/>
        <end position="643"/>
    </location>
</feature>
<dbReference type="InterPro" id="IPR036872">
    <property type="entry name" value="CH_dom_sf"/>
</dbReference>
<dbReference type="GO" id="GO:0008017">
    <property type="term" value="F:microtubule binding"/>
    <property type="evidence" value="ECO:0007669"/>
    <property type="project" value="TreeGrafter"/>
</dbReference>
<dbReference type="SUPFAM" id="SSF116907">
    <property type="entry name" value="Hook domain"/>
    <property type="match status" value="1"/>
</dbReference>
<feature type="coiled-coil region" evidence="4">
    <location>
        <begin position="370"/>
        <end position="397"/>
    </location>
</feature>
<evidence type="ECO:0000259" key="6">
    <source>
        <dbReference type="Pfam" id="PF19047"/>
    </source>
</evidence>
<dbReference type="GO" id="GO:0030705">
    <property type="term" value="P:cytoskeleton-dependent intracellular transport"/>
    <property type="evidence" value="ECO:0007669"/>
    <property type="project" value="InterPro"/>
</dbReference>
<dbReference type="GO" id="GO:0051959">
    <property type="term" value="F:dynein light intermediate chain binding"/>
    <property type="evidence" value="ECO:0007669"/>
    <property type="project" value="TreeGrafter"/>
</dbReference>
<gene>
    <name evidence="7" type="ORF">NP493_348g03067</name>
</gene>
<evidence type="ECO:0000256" key="1">
    <source>
        <dbReference type="ARBA" id="ARBA00004496"/>
    </source>
</evidence>
<evidence type="ECO:0000256" key="4">
    <source>
        <dbReference type="SAM" id="Coils"/>
    </source>
</evidence>
<feature type="region of interest" description="Disordered" evidence="5">
    <location>
        <begin position="592"/>
        <end position="661"/>
    </location>
</feature>
<evidence type="ECO:0000256" key="5">
    <source>
        <dbReference type="SAM" id="MobiDB-lite"/>
    </source>
</evidence>
<dbReference type="Pfam" id="PF19047">
    <property type="entry name" value="HOOK_N"/>
    <property type="match status" value="1"/>
</dbReference>
<feature type="coiled-coil region" evidence="4">
    <location>
        <begin position="134"/>
        <end position="182"/>
    </location>
</feature>
<feature type="coiled-coil region" evidence="4">
    <location>
        <begin position="440"/>
        <end position="481"/>
    </location>
</feature>
<dbReference type="InterPro" id="IPR043936">
    <property type="entry name" value="HOOK_N"/>
</dbReference>
<keyword evidence="3 4" id="KW-0175">Coiled coil</keyword>
<evidence type="ECO:0000313" key="8">
    <source>
        <dbReference type="Proteomes" id="UP001209878"/>
    </source>
</evidence>
<dbReference type="EMBL" id="JAODUO010000348">
    <property type="protein sequence ID" value="KAK2182575.1"/>
    <property type="molecule type" value="Genomic_DNA"/>
</dbReference>
<dbReference type="Gene3D" id="1.10.418.10">
    <property type="entry name" value="Calponin-like domain"/>
    <property type="match status" value="1"/>
</dbReference>
<dbReference type="GO" id="GO:0031122">
    <property type="term" value="P:cytoplasmic microtubule organization"/>
    <property type="evidence" value="ECO:0007669"/>
    <property type="project" value="TreeGrafter"/>
</dbReference>
<feature type="compositionally biased region" description="Polar residues" evidence="5">
    <location>
        <begin position="609"/>
        <end position="632"/>
    </location>
</feature>
<dbReference type="PANTHER" id="PTHR18947:SF28">
    <property type="entry name" value="GIRDIN, ISOFORM A"/>
    <property type="match status" value="1"/>
</dbReference>
<dbReference type="Proteomes" id="UP001209878">
    <property type="component" value="Unassembled WGS sequence"/>
</dbReference>
<keyword evidence="2" id="KW-0963">Cytoplasm</keyword>
<organism evidence="7 8">
    <name type="scientific">Ridgeia piscesae</name>
    <name type="common">Tubeworm</name>
    <dbReference type="NCBI Taxonomy" id="27915"/>
    <lineage>
        <taxon>Eukaryota</taxon>
        <taxon>Metazoa</taxon>
        <taxon>Spiralia</taxon>
        <taxon>Lophotrochozoa</taxon>
        <taxon>Annelida</taxon>
        <taxon>Polychaeta</taxon>
        <taxon>Sedentaria</taxon>
        <taxon>Canalipalpata</taxon>
        <taxon>Sabellida</taxon>
        <taxon>Siboglinidae</taxon>
        <taxon>Ridgeia</taxon>
    </lineage>
</organism>